<dbReference type="PROSITE" id="PS51704">
    <property type="entry name" value="GP_PDE"/>
    <property type="match status" value="1"/>
</dbReference>
<dbReference type="GO" id="GO:0008081">
    <property type="term" value="F:phosphoric diester hydrolase activity"/>
    <property type="evidence" value="ECO:0007669"/>
    <property type="project" value="InterPro"/>
</dbReference>
<dbReference type="Proteomes" id="UP000239297">
    <property type="component" value="Unassembled WGS sequence"/>
</dbReference>
<dbReference type="PANTHER" id="PTHR46211">
    <property type="entry name" value="GLYCEROPHOSPHORYL DIESTER PHOSPHODIESTERASE"/>
    <property type="match status" value="1"/>
</dbReference>
<organism evidence="3 4">
    <name type="scientific">Arthrobacter pityocampae</name>
    <dbReference type="NCBI Taxonomy" id="547334"/>
    <lineage>
        <taxon>Bacteria</taxon>
        <taxon>Bacillati</taxon>
        <taxon>Actinomycetota</taxon>
        <taxon>Actinomycetes</taxon>
        <taxon>Micrococcales</taxon>
        <taxon>Micrococcaceae</taxon>
        <taxon>Arthrobacter</taxon>
    </lineage>
</organism>
<keyword evidence="1" id="KW-0732">Signal</keyword>
<dbReference type="Gene3D" id="3.20.20.190">
    <property type="entry name" value="Phosphatidylinositol (PI) phosphodiesterase"/>
    <property type="match status" value="1"/>
</dbReference>
<feature type="chain" id="PRO_5015430041" evidence="1">
    <location>
        <begin position="28"/>
        <end position="411"/>
    </location>
</feature>
<dbReference type="AlphaFoldDB" id="A0A2S5IV05"/>
<dbReference type="RefSeq" id="WP_104121808.1">
    <property type="nucleotide sequence ID" value="NZ_PRKW01000005.1"/>
</dbReference>
<evidence type="ECO:0000313" key="4">
    <source>
        <dbReference type="Proteomes" id="UP000239297"/>
    </source>
</evidence>
<sequence length="411" mass="43395">MPRFVHSIRSAAAVAVGLSFLAVPAHAVQVGADTEAPEVRDAQAGPILVGHRGAAGTAPENTVAAFKDGRASGAEFIEIDVQLSADGVPFLFHDNTPARTTNVEDVFPDRAGDPITSFTWAELQQLDVGSYFDGRFVGEKIPHLDDATRVATRNTGVYIEIKSPVNSPGIEELVAAELSTDPAWRKLVDADKVQVLGFDESSNRTFAALAPDIELQQLTGVVPGSEVLAEWATFVDSVGANYRGLTAADVTRVKDAGLVMGVYTVNSPEAVQSVVDLGVDVVTTDFPIQNSRYLRGIPVFPGTAVEISGAVNNPAGDDVLPDAGEYVSLRNVSGSAVDVSGYFLRDAANTILRVGEGYVLQPGGELRVHTGPGTNTPTAYFNGMPASVLNNTGDSLGLWTPELRLMDVYAN</sequence>
<dbReference type="Pfam" id="PF00932">
    <property type="entry name" value="LTD"/>
    <property type="match status" value="1"/>
</dbReference>
<evidence type="ECO:0000256" key="1">
    <source>
        <dbReference type="SAM" id="SignalP"/>
    </source>
</evidence>
<dbReference type="InterPro" id="IPR030395">
    <property type="entry name" value="GP_PDE_dom"/>
</dbReference>
<dbReference type="PANTHER" id="PTHR46211:SF1">
    <property type="entry name" value="GLYCEROPHOSPHODIESTER PHOSPHODIESTERASE, CYTOPLASMIC"/>
    <property type="match status" value="1"/>
</dbReference>
<dbReference type="Pfam" id="PF03009">
    <property type="entry name" value="GDPD"/>
    <property type="match status" value="1"/>
</dbReference>
<protein>
    <submittedName>
        <fullName evidence="3">Esterase</fullName>
    </submittedName>
</protein>
<dbReference type="InterPro" id="IPR017946">
    <property type="entry name" value="PLC-like_Pdiesterase_TIM-brl"/>
</dbReference>
<keyword evidence="4" id="KW-1185">Reference proteome</keyword>
<reference evidence="3 4" key="1">
    <citation type="journal article" date="2014" name="Int. J. Syst. Evol. Microbiol.">
        <title>Arthrobacter pityocampae sp. nov., isolated from Thaumetopoea pityocampa (Lep., Thaumetopoeidae).</title>
        <authorList>
            <person name="Ince I.A."/>
            <person name="Demirbag Z."/>
            <person name="Kati H."/>
        </authorList>
    </citation>
    <scope>NUCLEOTIDE SEQUENCE [LARGE SCALE GENOMIC DNA]</scope>
    <source>
        <strain evidence="3 4">Tp2</strain>
    </source>
</reference>
<dbReference type="OrthoDB" id="9758957at2"/>
<evidence type="ECO:0000313" key="3">
    <source>
        <dbReference type="EMBL" id="PPB48403.1"/>
    </source>
</evidence>
<dbReference type="InterPro" id="IPR001322">
    <property type="entry name" value="Lamin_tail_dom"/>
</dbReference>
<dbReference type="SUPFAM" id="SSF74853">
    <property type="entry name" value="Lamin A/C globular tail domain"/>
    <property type="match status" value="1"/>
</dbReference>
<accession>A0A2S5IV05</accession>
<dbReference type="GO" id="GO:0006629">
    <property type="term" value="P:lipid metabolic process"/>
    <property type="evidence" value="ECO:0007669"/>
    <property type="project" value="InterPro"/>
</dbReference>
<proteinExistence type="predicted"/>
<comment type="caution">
    <text evidence="3">The sequence shown here is derived from an EMBL/GenBank/DDBJ whole genome shotgun (WGS) entry which is preliminary data.</text>
</comment>
<gene>
    <name evidence="3" type="ORF">C4K88_11640</name>
</gene>
<dbReference type="InterPro" id="IPR036415">
    <property type="entry name" value="Lamin_tail_dom_sf"/>
</dbReference>
<dbReference type="SUPFAM" id="SSF51695">
    <property type="entry name" value="PLC-like phosphodiesterases"/>
    <property type="match status" value="1"/>
</dbReference>
<dbReference type="Gene3D" id="2.60.40.1260">
    <property type="entry name" value="Lamin Tail domain"/>
    <property type="match status" value="1"/>
</dbReference>
<name>A0A2S5IV05_9MICC</name>
<feature type="domain" description="GP-PDE" evidence="2">
    <location>
        <begin position="46"/>
        <end position="294"/>
    </location>
</feature>
<evidence type="ECO:0000259" key="2">
    <source>
        <dbReference type="PROSITE" id="PS51704"/>
    </source>
</evidence>
<dbReference type="EMBL" id="PRKW01000005">
    <property type="protein sequence ID" value="PPB48403.1"/>
    <property type="molecule type" value="Genomic_DNA"/>
</dbReference>
<feature type="signal peptide" evidence="1">
    <location>
        <begin position="1"/>
        <end position="27"/>
    </location>
</feature>